<dbReference type="RefSeq" id="WP_344548056.1">
    <property type="nucleotide sequence ID" value="NZ_BAAATD010000017.1"/>
</dbReference>
<dbReference type="Pfam" id="PF01047">
    <property type="entry name" value="MarR"/>
    <property type="match status" value="1"/>
</dbReference>
<evidence type="ECO:0000313" key="2">
    <source>
        <dbReference type="EMBL" id="GAA2632521.1"/>
    </source>
</evidence>
<feature type="domain" description="HTH marR-type" evidence="1">
    <location>
        <begin position="40"/>
        <end position="175"/>
    </location>
</feature>
<sequence length="196" mass="21847">MDLRDAGRVDMARRAADRPDTVDLIIEQWQRERPDVDVSGLAVFGRLHRGFLRYSMLLAEVFEEHGINMAAFDVLATLLRSGPPYRKTAGELAGISLVSTGGVTLRLDRLEKAGLIVRERDPEDRRVVHARLTDEGLALTNAVVTDHFANERRMLAGLTEAERRQLARLLGKLERSLERAEDVADLPDVPAGQASR</sequence>
<dbReference type="SMART" id="SM00347">
    <property type="entry name" value="HTH_MARR"/>
    <property type="match status" value="1"/>
</dbReference>
<dbReference type="PRINTS" id="PR00598">
    <property type="entry name" value="HTHMARR"/>
</dbReference>
<proteinExistence type="predicted"/>
<protein>
    <submittedName>
        <fullName evidence="2">MarR family transcriptional regulator</fullName>
    </submittedName>
</protein>
<evidence type="ECO:0000313" key="3">
    <source>
        <dbReference type="Proteomes" id="UP001501509"/>
    </source>
</evidence>
<dbReference type="InterPro" id="IPR036390">
    <property type="entry name" value="WH_DNA-bd_sf"/>
</dbReference>
<dbReference type="InterPro" id="IPR036388">
    <property type="entry name" value="WH-like_DNA-bd_sf"/>
</dbReference>
<dbReference type="Proteomes" id="UP001501509">
    <property type="component" value="Unassembled WGS sequence"/>
</dbReference>
<dbReference type="InterPro" id="IPR000835">
    <property type="entry name" value="HTH_MarR-typ"/>
</dbReference>
<gene>
    <name evidence="2" type="ORF">GCM10010411_83540</name>
</gene>
<dbReference type="PROSITE" id="PS50995">
    <property type="entry name" value="HTH_MARR_2"/>
    <property type="match status" value="1"/>
</dbReference>
<dbReference type="PANTHER" id="PTHR33164:SF104">
    <property type="entry name" value="TRANSCRIPTIONAL REGULATORY PROTEIN"/>
    <property type="match status" value="1"/>
</dbReference>
<reference evidence="3" key="1">
    <citation type="journal article" date="2019" name="Int. J. Syst. Evol. Microbiol.">
        <title>The Global Catalogue of Microorganisms (GCM) 10K type strain sequencing project: providing services to taxonomists for standard genome sequencing and annotation.</title>
        <authorList>
            <consortium name="The Broad Institute Genomics Platform"/>
            <consortium name="The Broad Institute Genome Sequencing Center for Infectious Disease"/>
            <person name="Wu L."/>
            <person name="Ma J."/>
        </authorList>
    </citation>
    <scope>NUCLEOTIDE SEQUENCE [LARGE SCALE GENOMIC DNA]</scope>
    <source>
        <strain evidence="3">JCM 6833</strain>
    </source>
</reference>
<dbReference type="SUPFAM" id="SSF46785">
    <property type="entry name" value="Winged helix' DNA-binding domain"/>
    <property type="match status" value="1"/>
</dbReference>
<evidence type="ECO:0000259" key="1">
    <source>
        <dbReference type="PROSITE" id="PS50995"/>
    </source>
</evidence>
<dbReference type="InterPro" id="IPR039422">
    <property type="entry name" value="MarR/SlyA-like"/>
</dbReference>
<organism evidence="2 3">
    <name type="scientific">Actinomadura fulvescens</name>
    <dbReference type="NCBI Taxonomy" id="46160"/>
    <lineage>
        <taxon>Bacteria</taxon>
        <taxon>Bacillati</taxon>
        <taxon>Actinomycetota</taxon>
        <taxon>Actinomycetes</taxon>
        <taxon>Streptosporangiales</taxon>
        <taxon>Thermomonosporaceae</taxon>
        <taxon>Actinomadura</taxon>
    </lineage>
</organism>
<keyword evidence="3" id="KW-1185">Reference proteome</keyword>
<dbReference type="Gene3D" id="1.10.10.10">
    <property type="entry name" value="Winged helix-like DNA-binding domain superfamily/Winged helix DNA-binding domain"/>
    <property type="match status" value="1"/>
</dbReference>
<comment type="caution">
    <text evidence="2">The sequence shown here is derived from an EMBL/GenBank/DDBJ whole genome shotgun (WGS) entry which is preliminary data.</text>
</comment>
<accession>A0ABP6D2S7</accession>
<name>A0ABP6D2S7_9ACTN</name>
<dbReference type="PANTHER" id="PTHR33164">
    <property type="entry name" value="TRANSCRIPTIONAL REGULATOR, MARR FAMILY"/>
    <property type="match status" value="1"/>
</dbReference>
<dbReference type="EMBL" id="BAAATD010000017">
    <property type="protein sequence ID" value="GAA2632521.1"/>
    <property type="molecule type" value="Genomic_DNA"/>
</dbReference>